<dbReference type="PANTHER" id="PTHR46239:SF1">
    <property type="entry name" value="DNA REPAIR PROTEIN RAD51 HOMOLOG 3"/>
    <property type="match status" value="1"/>
</dbReference>
<evidence type="ECO:0000256" key="1">
    <source>
        <dbReference type="ARBA" id="ARBA00004123"/>
    </source>
</evidence>
<keyword evidence="6" id="KW-0539">Nucleus</keyword>
<dbReference type="AlphaFoldDB" id="A0A498KM87"/>
<dbReference type="GO" id="GO:0007131">
    <property type="term" value="P:reciprocal meiotic recombination"/>
    <property type="evidence" value="ECO:0007669"/>
    <property type="project" value="TreeGrafter"/>
</dbReference>
<dbReference type="GO" id="GO:0000400">
    <property type="term" value="F:four-way junction DNA binding"/>
    <property type="evidence" value="ECO:0007669"/>
    <property type="project" value="TreeGrafter"/>
</dbReference>
<proteinExistence type="predicted"/>
<dbReference type="GO" id="GO:0033065">
    <property type="term" value="C:Rad51C-XRCC3 complex"/>
    <property type="evidence" value="ECO:0007669"/>
    <property type="project" value="TreeGrafter"/>
</dbReference>
<keyword evidence="3" id="KW-0227">DNA damage</keyword>
<dbReference type="SUPFAM" id="SSF52540">
    <property type="entry name" value="P-loop containing nucleoside triphosphate hydrolases"/>
    <property type="match status" value="1"/>
</dbReference>
<accession>A0A498KM87</accession>
<evidence type="ECO:0000256" key="7">
    <source>
        <dbReference type="ARBA" id="ARBA00040674"/>
    </source>
</evidence>
<organism evidence="9 10">
    <name type="scientific">Malus domestica</name>
    <name type="common">Apple</name>
    <name type="synonym">Pyrus malus</name>
    <dbReference type="NCBI Taxonomy" id="3750"/>
    <lineage>
        <taxon>Eukaryota</taxon>
        <taxon>Viridiplantae</taxon>
        <taxon>Streptophyta</taxon>
        <taxon>Embryophyta</taxon>
        <taxon>Tracheophyta</taxon>
        <taxon>Spermatophyta</taxon>
        <taxon>Magnoliopsida</taxon>
        <taxon>eudicotyledons</taxon>
        <taxon>Gunneridae</taxon>
        <taxon>Pentapetalae</taxon>
        <taxon>rosids</taxon>
        <taxon>fabids</taxon>
        <taxon>Rosales</taxon>
        <taxon>Rosaceae</taxon>
        <taxon>Amygdaloideae</taxon>
        <taxon>Maleae</taxon>
        <taxon>Malus</taxon>
    </lineage>
</organism>
<evidence type="ECO:0000256" key="2">
    <source>
        <dbReference type="ARBA" id="ARBA00022741"/>
    </source>
</evidence>
<comment type="caution">
    <text evidence="9">The sequence shown here is derived from an EMBL/GenBank/DDBJ whole genome shotgun (WGS) entry which is preliminary data.</text>
</comment>
<dbReference type="InterPro" id="IPR052093">
    <property type="entry name" value="HR_Repair_Mediator"/>
</dbReference>
<dbReference type="Pfam" id="PF08423">
    <property type="entry name" value="Rad51"/>
    <property type="match status" value="1"/>
</dbReference>
<dbReference type="Proteomes" id="UP000290289">
    <property type="component" value="Chromosome 2"/>
</dbReference>
<feature type="domain" description="RecA family profile 1" evidence="8">
    <location>
        <begin position="262"/>
        <end position="367"/>
    </location>
</feature>
<dbReference type="Gene3D" id="1.10.150.20">
    <property type="entry name" value="5' to 3' exonuclease, C-terminal subdomain"/>
    <property type="match status" value="1"/>
</dbReference>
<keyword evidence="10" id="KW-1185">Reference proteome</keyword>
<dbReference type="GO" id="GO:0000707">
    <property type="term" value="P:meiotic DNA recombinase assembly"/>
    <property type="evidence" value="ECO:0007669"/>
    <property type="project" value="TreeGrafter"/>
</dbReference>
<dbReference type="PROSITE" id="PS50162">
    <property type="entry name" value="RECA_2"/>
    <property type="match status" value="1"/>
</dbReference>
<evidence type="ECO:0000256" key="5">
    <source>
        <dbReference type="ARBA" id="ARBA00023204"/>
    </source>
</evidence>
<dbReference type="STRING" id="3750.A0A498KM87"/>
<dbReference type="GO" id="GO:0033063">
    <property type="term" value="C:Rad51B-Rad51C-Rad51D-XRCC2 complex"/>
    <property type="evidence" value="ECO:0007669"/>
    <property type="project" value="TreeGrafter"/>
</dbReference>
<dbReference type="EMBL" id="RDQH01000328">
    <property type="protein sequence ID" value="RXI06865.1"/>
    <property type="molecule type" value="Genomic_DNA"/>
</dbReference>
<keyword evidence="2" id="KW-0547">Nucleotide-binding</keyword>
<sequence length="367" mass="40792">MNSHTYMQLLPLSKIESLRWTRSSHLSFPRWSARVSSFLCDEFEEGHSPRVGPESSSCVLGFRSSEKGETGLRQTGEMGWFDEGSVMVGDDRNLELTSRDLAFLESPNESLHSRPNEGPKLAGTWAGNEDPKNGSGKVTNLSITEGKLISAGYTTLVALSSLSPSDLARELKIPESEALEILKVASLDRGLDQPDKNNAIVNGEQNAWEMLHEELSFPRITTSSDDLDNILGGGINYKEVTEVGLLFSYPIWCNVYDMAIHLIQLAVNVQIPVDLGGLGGKAVYVDTEGSFMVEWALQIAEASVVEMSNYNELLKKNRDCQVEIQPTDILDNIFYFRVCTYTEQIALINYLDKFILEHKDVGIALPY</sequence>
<evidence type="ECO:0000313" key="9">
    <source>
        <dbReference type="EMBL" id="RXI06865.1"/>
    </source>
</evidence>
<protein>
    <recommendedName>
        <fullName evidence="7">DNA repair protein RAD51 homolog 3</fullName>
    </recommendedName>
</protein>
<dbReference type="InterPro" id="IPR013632">
    <property type="entry name" value="Rad51_C"/>
</dbReference>
<dbReference type="InterPro" id="IPR020588">
    <property type="entry name" value="RecA_ATP-bd"/>
</dbReference>
<dbReference type="GO" id="GO:0005657">
    <property type="term" value="C:replication fork"/>
    <property type="evidence" value="ECO:0007669"/>
    <property type="project" value="TreeGrafter"/>
</dbReference>
<dbReference type="GO" id="GO:0140664">
    <property type="term" value="F:ATP-dependent DNA damage sensor activity"/>
    <property type="evidence" value="ECO:0007669"/>
    <property type="project" value="InterPro"/>
</dbReference>
<dbReference type="InterPro" id="IPR027417">
    <property type="entry name" value="P-loop_NTPase"/>
</dbReference>
<comment type="subcellular location">
    <subcellularLocation>
        <location evidence="1">Nucleus</location>
    </subcellularLocation>
</comment>
<evidence type="ECO:0000256" key="6">
    <source>
        <dbReference type="ARBA" id="ARBA00023242"/>
    </source>
</evidence>
<gene>
    <name evidence="9" type="ORF">DVH24_026001</name>
</gene>
<keyword evidence="4" id="KW-0067">ATP-binding</keyword>
<dbReference type="GO" id="GO:0008821">
    <property type="term" value="F:crossover junction DNA endonuclease activity"/>
    <property type="evidence" value="ECO:0007669"/>
    <property type="project" value="TreeGrafter"/>
</dbReference>
<keyword evidence="5" id="KW-0234">DNA repair</keyword>
<name>A0A498KM87_MALDO</name>
<dbReference type="Gene3D" id="3.40.50.300">
    <property type="entry name" value="P-loop containing nucleotide triphosphate hydrolases"/>
    <property type="match status" value="1"/>
</dbReference>
<evidence type="ECO:0000256" key="4">
    <source>
        <dbReference type="ARBA" id="ARBA00022840"/>
    </source>
</evidence>
<evidence type="ECO:0000313" key="10">
    <source>
        <dbReference type="Proteomes" id="UP000290289"/>
    </source>
</evidence>
<reference evidence="9 10" key="1">
    <citation type="submission" date="2018-10" db="EMBL/GenBank/DDBJ databases">
        <title>A high-quality apple genome assembly.</title>
        <authorList>
            <person name="Hu J."/>
        </authorList>
    </citation>
    <scope>NUCLEOTIDE SEQUENCE [LARGE SCALE GENOMIC DNA]</scope>
    <source>
        <strain evidence="10">cv. HFTH1</strain>
        <tissue evidence="9">Young leaf</tissue>
    </source>
</reference>
<evidence type="ECO:0000256" key="3">
    <source>
        <dbReference type="ARBA" id="ARBA00022763"/>
    </source>
</evidence>
<dbReference type="GO" id="GO:0005524">
    <property type="term" value="F:ATP binding"/>
    <property type="evidence" value="ECO:0007669"/>
    <property type="project" value="UniProtKB-KW"/>
</dbReference>
<evidence type="ECO:0000259" key="8">
    <source>
        <dbReference type="PROSITE" id="PS50162"/>
    </source>
</evidence>
<dbReference type="PANTHER" id="PTHR46239">
    <property type="entry name" value="DNA REPAIR PROTEIN RAD51 HOMOLOG 3 RAD51C"/>
    <property type="match status" value="1"/>
</dbReference>